<evidence type="ECO:0000313" key="2">
    <source>
        <dbReference type="Proteomes" id="UP000050794"/>
    </source>
</evidence>
<reference evidence="3" key="1">
    <citation type="submission" date="2016-06" db="UniProtKB">
        <authorList>
            <consortium name="WormBaseParasite"/>
        </authorList>
    </citation>
    <scope>IDENTIFICATION</scope>
</reference>
<protein>
    <submittedName>
        <fullName evidence="1 3">Uncharacterized protein</fullName>
    </submittedName>
</protein>
<dbReference type="WBParaSite" id="TCNE_0001520401-mRNA-1">
    <property type="protein sequence ID" value="TCNE_0001520401-mRNA-1"/>
    <property type="gene ID" value="TCNE_0001520401"/>
</dbReference>
<keyword evidence="2" id="KW-1185">Reference proteome</keyword>
<evidence type="ECO:0000313" key="1">
    <source>
        <dbReference type="EMBL" id="VDM46524.1"/>
    </source>
</evidence>
<dbReference type="EMBL" id="UYWY01022699">
    <property type="protein sequence ID" value="VDM46524.1"/>
    <property type="molecule type" value="Genomic_DNA"/>
</dbReference>
<dbReference type="Proteomes" id="UP000050794">
    <property type="component" value="Unassembled WGS sequence"/>
</dbReference>
<accession>A0A183V383</accession>
<sequence length="137" mass="15623">MTESSVALKSRTTNMSNDCYLHRIQIDRNYRRGGARLRKLLRNIMPAEFIESPHMKSGLCVALRRGMTESSVALKSRTTNMSNDCYLHRIQIDRNYRRGGARLRKLLRNIMPANFQITVPTIALSSALMVTHSKAIS</sequence>
<proteinExistence type="predicted"/>
<gene>
    <name evidence="1" type="ORF">TCNE_LOCUS15203</name>
</gene>
<dbReference type="AlphaFoldDB" id="A0A183V383"/>
<reference evidence="1 2" key="2">
    <citation type="submission" date="2018-11" db="EMBL/GenBank/DDBJ databases">
        <authorList>
            <consortium name="Pathogen Informatics"/>
        </authorList>
    </citation>
    <scope>NUCLEOTIDE SEQUENCE [LARGE SCALE GENOMIC DNA]</scope>
</reference>
<evidence type="ECO:0000313" key="3">
    <source>
        <dbReference type="WBParaSite" id="TCNE_0001520401-mRNA-1"/>
    </source>
</evidence>
<name>A0A183V383_TOXCA</name>
<organism evidence="2 3">
    <name type="scientific">Toxocara canis</name>
    <name type="common">Canine roundworm</name>
    <dbReference type="NCBI Taxonomy" id="6265"/>
    <lineage>
        <taxon>Eukaryota</taxon>
        <taxon>Metazoa</taxon>
        <taxon>Ecdysozoa</taxon>
        <taxon>Nematoda</taxon>
        <taxon>Chromadorea</taxon>
        <taxon>Rhabditida</taxon>
        <taxon>Spirurina</taxon>
        <taxon>Ascaridomorpha</taxon>
        <taxon>Ascaridoidea</taxon>
        <taxon>Toxocaridae</taxon>
        <taxon>Toxocara</taxon>
    </lineage>
</organism>